<dbReference type="Pfam" id="PF22984">
    <property type="entry name" value="RM6_Med14"/>
    <property type="match status" value="1"/>
</dbReference>
<evidence type="ECO:0000256" key="4">
    <source>
        <dbReference type="ARBA" id="ARBA00023015"/>
    </source>
</evidence>
<feature type="domain" description="Mediator of RNA polymerase II transcription subunit 14 RM6" evidence="13">
    <location>
        <begin position="813"/>
        <end position="880"/>
    </location>
</feature>
<comment type="function">
    <text evidence="9">Component of the Mediator complex, a coactivator involved in the regulated transcription of nearly all RNA polymerase II-dependent genes. Mediator functions as a bridge to convey information from gene-specific regulatory proteins to the basal RNA polymerase II transcription machinery. Mediator is recruited to promoters by direct interactions with regulatory proteins and serves as a scaffold for the assembly of a functional preinitiation complex with RNA polymerase II and the general transcription factors.</text>
</comment>
<evidence type="ECO:0000256" key="7">
    <source>
        <dbReference type="ARBA" id="ARBA00023242"/>
    </source>
</evidence>
<dbReference type="InterPro" id="IPR013947">
    <property type="entry name" value="Mediator_Med14"/>
</dbReference>
<evidence type="ECO:0000256" key="2">
    <source>
        <dbReference type="ARBA" id="ARBA00007813"/>
    </source>
</evidence>
<dbReference type="GO" id="GO:0003712">
    <property type="term" value="F:transcription coregulator activity"/>
    <property type="evidence" value="ECO:0007669"/>
    <property type="project" value="UniProtKB-UniRule"/>
</dbReference>
<name>A0AAV2QTG4_MEGNR</name>
<evidence type="ECO:0000313" key="17">
    <source>
        <dbReference type="Proteomes" id="UP001497623"/>
    </source>
</evidence>
<evidence type="ECO:0000256" key="6">
    <source>
        <dbReference type="ARBA" id="ARBA00023163"/>
    </source>
</evidence>
<organism evidence="16 17">
    <name type="scientific">Meganyctiphanes norvegica</name>
    <name type="common">Northern krill</name>
    <name type="synonym">Thysanopoda norvegica</name>
    <dbReference type="NCBI Taxonomy" id="48144"/>
    <lineage>
        <taxon>Eukaryota</taxon>
        <taxon>Metazoa</taxon>
        <taxon>Ecdysozoa</taxon>
        <taxon>Arthropoda</taxon>
        <taxon>Crustacea</taxon>
        <taxon>Multicrustacea</taxon>
        <taxon>Malacostraca</taxon>
        <taxon>Eumalacostraca</taxon>
        <taxon>Eucarida</taxon>
        <taxon>Euphausiacea</taxon>
        <taxon>Euphausiidae</taxon>
        <taxon>Meganyctiphanes</taxon>
    </lineage>
</organism>
<dbReference type="GO" id="GO:0070847">
    <property type="term" value="C:core mediator complex"/>
    <property type="evidence" value="ECO:0007669"/>
    <property type="project" value="TreeGrafter"/>
</dbReference>
<keyword evidence="5 9" id="KW-0010">Activator</keyword>
<keyword evidence="4 9" id="KW-0805">Transcription regulation</keyword>
<dbReference type="GO" id="GO:0006357">
    <property type="term" value="P:regulation of transcription by RNA polymerase II"/>
    <property type="evidence" value="ECO:0007669"/>
    <property type="project" value="InterPro"/>
</dbReference>
<comment type="subunit">
    <text evidence="9">Component of the Mediator complex.</text>
</comment>
<protein>
    <recommendedName>
        <fullName evidence="3 9">Mediator of RNA polymerase II transcription subunit 14</fullName>
    </recommendedName>
    <alternativeName>
        <fullName evidence="8 9">Mediator complex subunit 14</fullName>
    </alternativeName>
</protein>
<dbReference type="InterPro" id="IPR056879">
    <property type="entry name" value="RM3_Med14"/>
</dbReference>
<evidence type="ECO:0000313" key="16">
    <source>
        <dbReference type="EMBL" id="CAL4097741.1"/>
    </source>
</evidence>
<dbReference type="InterPro" id="IPR055114">
    <property type="entry name" value="Med14_RM6"/>
</dbReference>
<feature type="domain" description="Mediator of RNA polymerase II transcription subunit 14 RM3" evidence="14">
    <location>
        <begin position="381"/>
        <end position="490"/>
    </location>
</feature>
<dbReference type="GO" id="GO:0016592">
    <property type="term" value="C:mediator complex"/>
    <property type="evidence" value="ECO:0007669"/>
    <property type="project" value="UniProtKB-UniRule"/>
</dbReference>
<evidence type="ECO:0000259" key="15">
    <source>
        <dbReference type="Pfam" id="PF25067"/>
    </source>
</evidence>
<dbReference type="Pfam" id="PF25065">
    <property type="entry name" value="RM3_Med14"/>
    <property type="match status" value="1"/>
</dbReference>
<dbReference type="PANTHER" id="PTHR12809">
    <property type="entry name" value="MEDIATOR COMPLEX SUBUNIT"/>
    <property type="match status" value="1"/>
</dbReference>
<proteinExistence type="inferred from homology"/>
<dbReference type="Proteomes" id="UP001497623">
    <property type="component" value="Unassembled WGS sequence"/>
</dbReference>
<evidence type="ECO:0000256" key="1">
    <source>
        <dbReference type="ARBA" id="ARBA00004123"/>
    </source>
</evidence>
<comment type="caution">
    <text evidence="16">The sequence shown here is derived from an EMBL/GenBank/DDBJ whole genome shotgun (WGS) entry which is preliminary data.</text>
</comment>
<evidence type="ECO:0000259" key="12">
    <source>
        <dbReference type="Pfam" id="PF22981"/>
    </source>
</evidence>
<gene>
    <name evidence="16" type="ORF">MNOR_LOCUS16066</name>
</gene>
<evidence type="ECO:0000256" key="5">
    <source>
        <dbReference type="ARBA" id="ARBA00023159"/>
    </source>
</evidence>
<evidence type="ECO:0000256" key="8">
    <source>
        <dbReference type="ARBA" id="ARBA00032007"/>
    </source>
</evidence>
<evidence type="ECO:0000256" key="9">
    <source>
        <dbReference type="RuleBase" id="RU365082"/>
    </source>
</evidence>
<dbReference type="InterPro" id="IPR055122">
    <property type="entry name" value="Med14_N"/>
</dbReference>
<evidence type="ECO:0000256" key="3">
    <source>
        <dbReference type="ARBA" id="ARBA00019619"/>
    </source>
</evidence>
<dbReference type="InterPro" id="IPR055113">
    <property type="entry name" value="Med14_RM2"/>
</dbReference>
<keyword evidence="17" id="KW-1185">Reference proteome</keyword>
<dbReference type="InterPro" id="IPR056878">
    <property type="entry name" value="RM5_Med14"/>
</dbReference>
<evidence type="ECO:0000259" key="14">
    <source>
        <dbReference type="Pfam" id="PF25065"/>
    </source>
</evidence>
<dbReference type="Pfam" id="PF08638">
    <property type="entry name" value="Med14"/>
    <property type="match status" value="1"/>
</dbReference>
<sequence>MVPLPTPGPSPLESGGGGPMEMMGTMGGPMNSISLGLLIQYINQRTYSDLLNLAEILPRKSDMEKKMDIVQFAQRTRHLYVRLLALVKWAASASKVDKCNHIMNLLEKQNGLFTNTADELFRMTRENLVNARLPHFHIPAAVETLTTGSYDRLPITIKDRILPLEPIKSSERTTTLTRLEQIVQHRLVTTELPNQMRTSKIENGRVRFTVEHEFEVSLTLMGDTPGEPWRLLEIEILVEDKETGVGKALVHPMQIGFIHQLIQSRLVDNPDPLQEVYTVLHSFSQALQLEVLYAQTLKLLEDRLDYHIRIEEYLQGQSLAITYWRQLTSREPNCQMGYRLTVQVDPTQPSKPLMVLHTPTLGSKESEIAERAIRSDHLSIERLLVHTIYLRTKARLSELKQEMDSKLGPDAEKCQLSGSPALLHVPILQPNLRSEQLLISVDTHSGVLLPHVPQYDNCPIMNDIQTALNHDKTKLEDHISELRYWLMLRRTEKTLQHLPATAHERLPLMYYASHPLNSLGKHKVFITFHRHPGYVVIAEFKEKEGCPCEMDQSLYLMVVKQASIEDNPDDDTVQTSLPKSYMRAYELVKLDSFVCTHGPSTKVDIVEPGERALGGKRKLAARGEPASKRVKVPAYFLPEVSQCVAMADMKLPLSHLAVKLRERGVFNTGEQVEETGMGLLLRLVDLPTTEGLAQQTINTLRKHLLSASIRIQVQADSKNFRVTRSFMMEYLFTSCPVISQQPRELSCRRPAYFTYEVPSAENINSTVDAIVADWLVVAKLYELVLTLAEYMSSTGAAADSTGIGISNTSPKSLSEMVCVRSFNYKSIVLSYGPNFDAFVNVCYSREKESFILTFGMTGEGVWASNPHTIMVDQLENLLNENSQMGLVDLATTLHHTYQPLLALAKLSPHLGVMDRRLHPVKNFTILPQSPNRVCLVFRNVYCLNIDMLSNGLVSMRDGAFSNFENKLIEQFYFIPHLKVRL</sequence>
<feature type="region of interest" description="Disordered" evidence="10">
    <location>
        <begin position="1"/>
        <end position="24"/>
    </location>
</feature>
<keyword evidence="7 9" id="KW-0539">Nucleus</keyword>
<comment type="subcellular location">
    <subcellularLocation>
        <location evidence="1 9">Nucleus</location>
    </subcellularLocation>
</comment>
<feature type="compositionally biased region" description="Pro residues" evidence="10">
    <location>
        <begin position="1"/>
        <end position="10"/>
    </location>
</feature>
<evidence type="ECO:0000256" key="10">
    <source>
        <dbReference type="SAM" id="MobiDB-lite"/>
    </source>
</evidence>
<keyword evidence="6 9" id="KW-0804">Transcription</keyword>
<feature type="domain" description="Mediator of RNA polymerase II transcription subunit 14 RM2" evidence="12">
    <location>
        <begin position="301"/>
        <end position="378"/>
    </location>
</feature>
<dbReference type="PANTHER" id="PTHR12809:SF2">
    <property type="entry name" value="MEDIATOR OF RNA POLYMERASE II TRANSCRIPTION SUBUNIT 14"/>
    <property type="match status" value="1"/>
</dbReference>
<evidence type="ECO:0000259" key="13">
    <source>
        <dbReference type="Pfam" id="PF22984"/>
    </source>
</evidence>
<dbReference type="AlphaFoldDB" id="A0AAV2QTG4"/>
<comment type="similarity">
    <text evidence="2 9">Belongs to the Mediator complex subunit 14 family.</text>
</comment>
<feature type="domain" description="Mediator of RNA polymerase II transcription subunit 14 RM5" evidence="15">
    <location>
        <begin position="665"/>
        <end position="760"/>
    </location>
</feature>
<feature type="domain" description="Mediator complex subunit MED14 N-terminal" evidence="11">
    <location>
        <begin position="33"/>
        <end position="221"/>
    </location>
</feature>
<accession>A0AAV2QTG4</accession>
<dbReference type="Pfam" id="PF22981">
    <property type="entry name" value="RM2_Med14"/>
    <property type="match status" value="1"/>
</dbReference>
<evidence type="ECO:0000259" key="11">
    <source>
        <dbReference type="Pfam" id="PF08638"/>
    </source>
</evidence>
<dbReference type="Pfam" id="PF25067">
    <property type="entry name" value="RM5_Med14"/>
    <property type="match status" value="1"/>
</dbReference>
<reference evidence="16 17" key="1">
    <citation type="submission" date="2024-05" db="EMBL/GenBank/DDBJ databases">
        <authorList>
            <person name="Wallberg A."/>
        </authorList>
    </citation>
    <scope>NUCLEOTIDE SEQUENCE [LARGE SCALE GENOMIC DNA]</scope>
</reference>
<dbReference type="EMBL" id="CAXKWB010010370">
    <property type="protein sequence ID" value="CAL4097741.1"/>
    <property type="molecule type" value="Genomic_DNA"/>
</dbReference>